<dbReference type="EMBL" id="JAQQAF010000008">
    <property type="protein sequence ID" value="KAJ8466553.1"/>
    <property type="molecule type" value="Genomic_DNA"/>
</dbReference>
<evidence type="ECO:0000256" key="1">
    <source>
        <dbReference type="SAM" id="MobiDB-lite"/>
    </source>
</evidence>
<dbReference type="AlphaFoldDB" id="A0AAV8Q047"/>
<dbReference type="PANTHER" id="PTHR33450">
    <property type="entry name" value="EMB|CAB67623.1-RELATED"/>
    <property type="match status" value="1"/>
</dbReference>
<sequence>MKNEAAALLKHIATVLAATVKSKSMALKNKAIAARTRLAIGGGTGGRAIALFDAANEEVFPSPHRTDLVESAEDDNYDDLVHSFFDDHDEEEDEDDDSKRNGSEISLEDDVDHAADVFIRRFHRQMRLEKQESLKMYREMPKLSF</sequence>
<proteinExistence type="predicted"/>
<evidence type="ECO:0000313" key="2">
    <source>
        <dbReference type="EMBL" id="KAJ8466553.1"/>
    </source>
</evidence>
<accession>A0AAV8Q047</accession>
<dbReference type="PANTHER" id="PTHR33450:SF12">
    <property type="entry name" value="COTTON FIBER PROTEIN"/>
    <property type="match status" value="1"/>
</dbReference>
<name>A0AAV8Q047_ENSVE</name>
<dbReference type="InterPro" id="IPR008480">
    <property type="entry name" value="DUF761_pln"/>
</dbReference>
<dbReference type="Pfam" id="PF05553">
    <property type="entry name" value="DUF761"/>
    <property type="match status" value="1"/>
</dbReference>
<protein>
    <submittedName>
        <fullName evidence="2">Uncharacterized protein</fullName>
    </submittedName>
</protein>
<comment type="caution">
    <text evidence="2">The sequence shown here is derived from an EMBL/GenBank/DDBJ whole genome shotgun (WGS) entry which is preliminary data.</text>
</comment>
<gene>
    <name evidence="2" type="ORF">OPV22_029105</name>
</gene>
<reference evidence="2 3" key="1">
    <citation type="submission" date="2022-12" db="EMBL/GenBank/DDBJ databases">
        <title>Chromosome-scale assembly of the Ensete ventricosum genome.</title>
        <authorList>
            <person name="Dussert Y."/>
            <person name="Stocks J."/>
            <person name="Wendawek A."/>
            <person name="Woldeyes F."/>
            <person name="Nichols R.A."/>
            <person name="Borrell J.S."/>
        </authorList>
    </citation>
    <scope>NUCLEOTIDE SEQUENCE [LARGE SCALE GENOMIC DNA]</scope>
    <source>
        <strain evidence="3">cv. Maze</strain>
        <tissue evidence="2">Seeds</tissue>
    </source>
</reference>
<feature type="region of interest" description="Disordered" evidence="1">
    <location>
        <begin position="86"/>
        <end position="108"/>
    </location>
</feature>
<dbReference type="Proteomes" id="UP001222027">
    <property type="component" value="Unassembled WGS sequence"/>
</dbReference>
<keyword evidence="3" id="KW-1185">Reference proteome</keyword>
<organism evidence="2 3">
    <name type="scientific">Ensete ventricosum</name>
    <name type="common">Abyssinian banana</name>
    <name type="synonym">Musa ensete</name>
    <dbReference type="NCBI Taxonomy" id="4639"/>
    <lineage>
        <taxon>Eukaryota</taxon>
        <taxon>Viridiplantae</taxon>
        <taxon>Streptophyta</taxon>
        <taxon>Embryophyta</taxon>
        <taxon>Tracheophyta</taxon>
        <taxon>Spermatophyta</taxon>
        <taxon>Magnoliopsida</taxon>
        <taxon>Liliopsida</taxon>
        <taxon>Zingiberales</taxon>
        <taxon>Musaceae</taxon>
        <taxon>Ensete</taxon>
    </lineage>
</organism>
<evidence type="ECO:0000313" key="3">
    <source>
        <dbReference type="Proteomes" id="UP001222027"/>
    </source>
</evidence>
<feature type="compositionally biased region" description="Acidic residues" evidence="1">
    <location>
        <begin position="87"/>
        <end position="96"/>
    </location>
</feature>